<dbReference type="Proteomes" id="UP000236742">
    <property type="component" value="Unassembled WGS sequence"/>
</dbReference>
<dbReference type="AlphaFoldDB" id="A0A1H5Z9U6"/>
<organism evidence="2 3">
    <name type="scientific">Jhaorihella thermophila</name>
    <dbReference type="NCBI Taxonomy" id="488547"/>
    <lineage>
        <taxon>Bacteria</taxon>
        <taxon>Pseudomonadati</taxon>
        <taxon>Pseudomonadota</taxon>
        <taxon>Alphaproteobacteria</taxon>
        <taxon>Rhodobacterales</taxon>
        <taxon>Paracoccaceae</taxon>
        <taxon>Jhaorihella</taxon>
    </lineage>
</organism>
<evidence type="ECO:0000313" key="1">
    <source>
        <dbReference type="EMBL" id="SEG25287.1"/>
    </source>
</evidence>
<dbReference type="EMBL" id="FNVD01000031">
    <property type="protein sequence ID" value="SEG32495.1"/>
    <property type="molecule type" value="Genomic_DNA"/>
</dbReference>
<keyword evidence="3" id="KW-1185">Reference proteome</keyword>
<dbReference type="EMBL" id="FNVD01000020">
    <property type="protein sequence ID" value="SEG25287.1"/>
    <property type="molecule type" value="Genomic_DNA"/>
</dbReference>
<name>A0A1H5Z9U6_9RHOB</name>
<proteinExistence type="predicted"/>
<evidence type="ECO:0000313" key="2">
    <source>
        <dbReference type="EMBL" id="SEG32495.1"/>
    </source>
</evidence>
<protein>
    <submittedName>
        <fullName evidence="2">Uncharacterized protein</fullName>
    </submittedName>
</protein>
<gene>
    <name evidence="1" type="ORF">SAMN05421751_12044</name>
    <name evidence="2" type="ORF">SAMN05421751_13116</name>
</gene>
<reference evidence="2 3" key="1">
    <citation type="submission" date="2016-10" db="EMBL/GenBank/DDBJ databases">
        <authorList>
            <person name="de Groot N.N."/>
        </authorList>
    </citation>
    <scope>NUCLEOTIDE SEQUENCE [LARGE SCALE GENOMIC DNA]</scope>
    <source>
        <strain evidence="2 3">DSM 23413</strain>
    </source>
</reference>
<evidence type="ECO:0000313" key="3">
    <source>
        <dbReference type="Proteomes" id="UP000236742"/>
    </source>
</evidence>
<feature type="non-terminal residue" evidence="2">
    <location>
        <position position="32"/>
    </location>
</feature>
<sequence length="32" mass="3247">MTLPIITADQRLAETRGVKAAIFGASGAGKTT</sequence>
<accession>A0A1H5Z9U6</accession>